<dbReference type="EMBL" id="AM406670">
    <property type="protein sequence ID" value="CAL92753.1"/>
    <property type="molecule type" value="Genomic_DNA"/>
</dbReference>
<dbReference type="eggNOG" id="COG0784">
    <property type="taxonomic scope" value="Bacteria"/>
</dbReference>
<accession>A1K1P8</accession>
<dbReference type="OrthoDB" id="9763857at2"/>
<evidence type="ECO:0000256" key="2">
    <source>
        <dbReference type="PROSITE-ProRule" id="PRU00169"/>
    </source>
</evidence>
<dbReference type="SMART" id="SM00448">
    <property type="entry name" value="REC"/>
    <property type="match status" value="1"/>
</dbReference>
<reference evidence="4 5" key="1">
    <citation type="journal article" date="2006" name="Nat. Biotechnol.">
        <title>Complete genome of the mutualistic, N2-fixing grass endophyte Azoarcus sp. strain BH72.</title>
        <authorList>
            <person name="Krause A."/>
            <person name="Ramakumar A."/>
            <person name="Bartels D."/>
            <person name="Battistoni F."/>
            <person name="Bekel T."/>
            <person name="Boch J."/>
            <person name="Boehm M."/>
            <person name="Friedrich F."/>
            <person name="Hurek T."/>
            <person name="Krause L."/>
            <person name="Linke B."/>
            <person name="McHardy A.C."/>
            <person name="Sarkar A."/>
            <person name="Schneiker S."/>
            <person name="Syed A.A."/>
            <person name="Thauer R."/>
            <person name="Vorhoelter F.-J."/>
            <person name="Weidner S."/>
            <person name="Puehler A."/>
            <person name="Reinhold-Hurek B."/>
            <person name="Kaiser O."/>
            <person name="Goesmann A."/>
        </authorList>
    </citation>
    <scope>NUCLEOTIDE SEQUENCE [LARGE SCALE GENOMIC DNA]</scope>
    <source>
        <strain evidence="4 5">BH72</strain>
    </source>
</reference>
<organism evidence="4 5">
    <name type="scientific">Azoarcus sp. (strain BH72)</name>
    <dbReference type="NCBI Taxonomy" id="418699"/>
    <lineage>
        <taxon>Bacteria</taxon>
        <taxon>Pseudomonadati</taxon>
        <taxon>Pseudomonadota</taxon>
        <taxon>Betaproteobacteria</taxon>
        <taxon>Rhodocyclales</taxon>
        <taxon>Zoogloeaceae</taxon>
        <taxon>Azoarcus</taxon>
    </lineage>
</organism>
<dbReference type="KEGG" id="azo:azo0135"/>
<dbReference type="PROSITE" id="PS50110">
    <property type="entry name" value="RESPONSE_REGULATORY"/>
    <property type="match status" value="1"/>
</dbReference>
<sequence>MTDGVILCVDDEETILTALEMQLDELFDARFIVELAQGAAEAYEVLESYEAGELPLLVIISDWQMPQIKGDEFLIEAHRRFPHVVKIMLSGHADPAAVDNAREHADLYCFLSKPWDKDELRNAILDGIRDKRP</sequence>
<feature type="domain" description="Response regulatory" evidence="3">
    <location>
        <begin position="5"/>
        <end position="128"/>
    </location>
</feature>
<protein>
    <submittedName>
        <fullName evidence="4">Response regulator</fullName>
    </submittedName>
</protein>
<dbReference type="STRING" id="62928.azo0135"/>
<dbReference type="HOGENOM" id="CLU_000445_69_8_4"/>
<dbReference type="RefSeq" id="WP_011763872.1">
    <property type="nucleotide sequence ID" value="NC_008702.1"/>
</dbReference>
<dbReference type="PANTHER" id="PTHR44591">
    <property type="entry name" value="STRESS RESPONSE REGULATOR PROTEIN 1"/>
    <property type="match status" value="1"/>
</dbReference>
<proteinExistence type="predicted"/>
<dbReference type="PANTHER" id="PTHR44591:SF19">
    <property type="entry name" value="TWO-COMPONENT RESPONSE REGULATOR-RELATED"/>
    <property type="match status" value="1"/>
</dbReference>
<dbReference type="KEGG" id="aoa:dqs_0144"/>
<evidence type="ECO:0000313" key="5">
    <source>
        <dbReference type="Proteomes" id="UP000002588"/>
    </source>
</evidence>
<dbReference type="Pfam" id="PF00072">
    <property type="entry name" value="Response_reg"/>
    <property type="match status" value="1"/>
</dbReference>
<dbReference type="Proteomes" id="UP000002588">
    <property type="component" value="Chromosome"/>
</dbReference>
<dbReference type="Gene3D" id="3.40.50.2300">
    <property type="match status" value="1"/>
</dbReference>
<evidence type="ECO:0000313" key="4">
    <source>
        <dbReference type="EMBL" id="CAL92753.1"/>
    </source>
</evidence>
<keyword evidence="1 2" id="KW-0597">Phosphoprotein</keyword>
<evidence type="ECO:0000256" key="1">
    <source>
        <dbReference type="ARBA" id="ARBA00022553"/>
    </source>
</evidence>
<dbReference type="InterPro" id="IPR001789">
    <property type="entry name" value="Sig_transdc_resp-reg_receiver"/>
</dbReference>
<name>A1K1P8_AZOSB</name>
<feature type="modified residue" description="4-aspartylphosphate" evidence="2">
    <location>
        <position position="62"/>
    </location>
</feature>
<keyword evidence="5" id="KW-1185">Reference proteome</keyword>
<dbReference type="AlphaFoldDB" id="A1K1P8"/>
<dbReference type="GO" id="GO:0000160">
    <property type="term" value="P:phosphorelay signal transduction system"/>
    <property type="evidence" value="ECO:0007669"/>
    <property type="project" value="InterPro"/>
</dbReference>
<gene>
    <name evidence="4" type="ordered locus">azo0135</name>
</gene>
<dbReference type="InterPro" id="IPR050595">
    <property type="entry name" value="Bact_response_regulator"/>
</dbReference>
<evidence type="ECO:0000259" key="3">
    <source>
        <dbReference type="PROSITE" id="PS50110"/>
    </source>
</evidence>
<dbReference type="InterPro" id="IPR011006">
    <property type="entry name" value="CheY-like_superfamily"/>
</dbReference>
<dbReference type="SUPFAM" id="SSF52172">
    <property type="entry name" value="CheY-like"/>
    <property type="match status" value="1"/>
</dbReference>